<keyword evidence="1" id="KW-0285">Flavoprotein</keyword>
<keyword evidence="10" id="KW-1185">Reference proteome</keyword>
<reference evidence="9 10" key="1">
    <citation type="submission" date="2021-04" db="EMBL/GenBank/DDBJ databases">
        <title>Pseudomonas boanensis sp. nov., a bacterium isolated from river water used for household purposes in Boane District, Mozambique.</title>
        <authorList>
            <person name="Nicklasson M."/>
            <person name="Martin-Rodriguez A.J."/>
            <person name="Thorell K."/>
            <person name="Neves L."/>
            <person name="Mussagy A."/>
            <person name="Rydberg H.A."/>
            <person name="Hernroth B."/>
            <person name="Svensson-Stadler L."/>
            <person name="Sjoling A."/>
        </authorList>
    </citation>
    <scope>NUCLEOTIDE SEQUENCE [LARGE SCALE GENOMIC DNA]</scope>
    <source>
        <strain evidence="9 10">DB1</strain>
    </source>
</reference>
<evidence type="ECO:0000256" key="3">
    <source>
        <dbReference type="ARBA" id="ARBA00022723"/>
    </source>
</evidence>
<dbReference type="Pfam" id="PF22289">
    <property type="entry name" value="DmmA-like_C"/>
    <property type="match status" value="1"/>
</dbReference>
<dbReference type="EMBL" id="JAGTIS010000008">
    <property type="protein sequence ID" value="MBT8767668.1"/>
    <property type="molecule type" value="Genomic_DNA"/>
</dbReference>
<dbReference type="RefSeq" id="WP_215376957.1">
    <property type="nucleotide sequence ID" value="NZ_JAGTIS010000008.1"/>
</dbReference>
<organism evidence="9 10">
    <name type="scientific">Metapseudomonas boanensis</name>
    <dbReference type="NCBI Taxonomy" id="2822138"/>
    <lineage>
        <taxon>Bacteria</taxon>
        <taxon>Pseudomonadati</taxon>
        <taxon>Pseudomonadota</taxon>
        <taxon>Gammaproteobacteria</taxon>
        <taxon>Pseudomonadales</taxon>
        <taxon>Pseudomonadaceae</taxon>
        <taxon>Metapseudomonas</taxon>
    </lineage>
</organism>
<dbReference type="Proteomes" id="UP001519667">
    <property type="component" value="Unassembled WGS sequence"/>
</dbReference>
<dbReference type="Pfam" id="PF22290">
    <property type="entry name" value="DmmA-like_N"/>
    <property type="match status" value="1"/>
</dbReference>
<evidence type="ECO:0000259" key="8">
    <source>
        <dbReference type="Pfam" id="PF22290"/>
    </source>
</evidence>
<protein>
    <submittedName>
        <fullName evidence="9">Uncharacterized protein</fullName>
    </submittedName>
</protein>
<feature type="domain" description="Dimethylamine monooxygenase subunit DmmA-like N-terminal" evidence="8">
    <location>
        <begin position="58"/>
        <end position="110"/>
    </location>
</feature>
<evidence type="ECO:0000313" key="9">
    <source>
        <dbReference type="EMBL" id="MBT8767668.1"/>
    </source>
</evidence>
<dbReference type="InterPro" id="IPR048037">
    <property type="entry name" value="DmmA-like_C"/>
</dbReference>
<keyword evidence="2" id="KW-0001">2Fe-2S</keyword>
<keyword evidence="3" id="KW-0479">Metal-binding</keyword>
<evidence type="ECO:0000256" key="4">
    <source>
        <dbReference type="ARBA" id="ARBA00023002"/>
    </source>
</evidence>
<evidence type="ECO:0000256" key="2">
    <source>
        <dbReference type="ARBA" id="ARBA00022714"/>
    </source>
</evidence>
<sequence>MNAEAPEPPYSVPRYPSSQPCKQAIHHLLVSQGASHAARADLYAALSDSPAQFTHLALATYADLAGLHHAVLEQLRGAHVGLRLYLQGDEAFIWPLYALARDAGLQAEEIVLDGCDDGQRAVYCVHCASIQPGTVDDRLTCAHCGVVLEVRRHFSRRLGAYLGVCADADRPYAQVRP</sequence>
<keyword evidence="5" id="KW-0408">Iron</keyword>
<accession>A0ABS5XJ02</accession>
<keyword evidence="4" id="KW-0560">Oxidoreductase</keyword>
<feature type="domain" description="Dimethylamine monooxygenase subunit DmmA-like C-terminal" evidence="7">
    <location>
        <begin position="122"/>
        <end position="164"/>
    </location>
</feature>
<evidence type="ECO:0000313" key="10">
    <source>
        <dbReference type="Proteomes" id="UP001519667"/>
    </source>
</evidence>
<dbReference type="NCBIfam" id="NF041259">
    <property type="entry name" value="mono_DmmA_fam"/>
    <property type="match status" value="1"/>
</dbReference>
<evidence type="ECO:0000256" key="1">
    <source>
        <dbReference type="ARBA" id="ARBA00022630"/>
    </source>
</evidence>
<evidence type="ECO:0000256" key="6">
    <source>
        <dbReference type="ARBA" id="ARBA00023014"/>
    </source>
</evidence>
<name>A0ABS5XJ02_9GAMM</name>
<comment type="caution">
    <text evidence="9">The sequence shown here is derived from an EMBL/GenBank/DDBJ whole genome shotgun (WGS) entry which is preliminary data.</text>
</comment>
<evidence type="ECO:0000256" key="5">
    <source>
        <dbReference type="ARBA" id="ARBA00023004"/>
    </source>
</evidence>
<gene>
    <name evidence="9" type="ORF">J7302_16275</name>
</gene>
<keyword evidence="6" id="KW-0411">Iron-sulfur</keyword>
<dbReference type="InterPro" id="IPR054582">
    <property type="entry name" value="DmmA-like_N"/>
</dbReference>
<proteinExistence type="predicted"/>
<evidence type="ECO:0000259" key="7">
    <source>
        <dbReference type="Pfam" id="PF22289"/>
    </source>
</evidence>